<gene>
    <name evidence="1" type="ORF">BC938DRAFT_474754</name>
</gene>
<reference evidence="1 2" key="1">
    <citation type="journal article" date="2018" name="New Phytol.">
        <title>Phylogenomics of Endogonaceae and evolution of mycorrhizas within Mucoromycota.</title>
        <authorList>
            <person name="Chang Y."/>
            <person name="Desiro A."/>
            <person name="Na H."/>
            <person name="Sandor L."/>
            <person name="Lipzen A."/>
            <person name="Clum A."/>
            <person name="Barry K."/>
            <person name="Grigoriev I.V."/>
            <person name="Martin F.M."/>
            <person name="Stajich J.E."/>
            <person name="Smith M.E."/>
            <person name="Bonito G."/>
            <person name="Spatafora J.W."/>
        </authorList>
    </citation>
    <scope>NUCLEOTIDE SEQUENCE [LARGE SCALE GENOMIC DNA]</scope>
    <source>
        <strain evidence="1 2">AD002</strain>
    </source>
</reference>
<dbReference type="Proteomes" id="UP000274822">
    <property type="component" value="Unassembled WGS sequence"/>
</dbReference>
<accession>A0A433Q1P8</accession>
<name>A0A433Q1P8_9FUNG</name>
<keyword evidence="2" id="KW-1185">Reference proteome</keyword>
<protein>
    <submittedName>
        <fullName evidence="1">Uncharacterized protein</fullName>
    </submittedName>
</protein>
<comment type="caution">
    <text evidence="1">The sequence shown here is derived from an EMBL/GenBank/DDBJ whole genome shotgun (WGS) entry which is preliminary data.</text>
</comment>
<evidence type="ECO:0000313" key="1">
    <source>
        <dbReference type="EMBL" id="RUS23697.1"/>
    </source>
</evidence>
<proteinExistence type="predicted"/>
<evidence type="ECO:0000313" key="2">
    <source>
        <dbReference type="Proteomes" id="UP000274822"/>
    </source>
</evidence>
<dbReference type="AlphaFoldDB" id="A0A433Q1P8"/>
<dbReference type="EMBL" id="RBNJ01018875">
    <property type="protein sequence ID" value="RUS23697.1"/>
    <property type="molecule type" value="Genomic_DNA"/>
</dbReference>
<sequence>MIHPFQPYPLFIVSTKLRHHVERSLYKRNTSTIQIWRSAYTEEAANTALRRLWSCAVVDPRGLFPFHEAPVVDFHYTPRPLTEGLQRARIFFCCEW</sequence>
<organism evidence="1 2">
    <name type="scientific">Jimgerdemannia flammicorona</name>
    <dbReference type="NCBI Taxonomy" id="994334"/>
    <lineage>
        <taxon>Eukaryota</taxon>
        <taxon>Fungi</taxon>
        <taxon>Fungi incertae sedis</taxon>
        <taxon>Mucoromycota</taxon>
        <taxon>Mucoromycotina</taxon>
        <taxon>Endogonomycetes</taxon>
        <taxon>Endogonales</taxon>
        <taxon>Endogonaceae</taxon>
        <taxon>Jimgerdemannia</taxon>
    </lineage>
</organism>